<organism evidence="3 4">
    <name type="scientific">Coprinopsis cinerea (strain Okayama-7 / 130 / ATCC MYA-4618 / FGSC 9003)</name>
    <name type="common">Inky cap fungus</name>
    <name type="synonym">Hormographiella aspergillata</name>
    <dbReference type="NCBI Taxonomy" id="240176"/>
    <lineage>
        <taxon>Eukaryota</taxon>
        <taxon>Fungi</taxon>
        <taxon>Dikarya</taxon>
        <taxon>Basidiomycota</taxon>
        <taxon>Agaricomycotina</taxon>
        <taxon>Agaricomycetes</taxon>
        <taxon>Agaricomycetidae</taxon>
        <taxon>Agaricales</taxon>
        <taxon>Agaricineae</taxon>
        <taxon>Psathyrellaceae</taxon>
        <taxon>Coprinopsis</taxon>
    </lineage>
</organism>
<keyword evidence="4" id="KW-1185">Reference proteome</keyword>
<dbReference type="GeneID" id="6016141"/>
<evidence type="ECO:0000256" key="1">
    <source>
        <dbReference type="SAM" id="MobiDB-lite"/>
    </source>
</evidence>
<dbReference type="EMBL" id="AACS02000005">
    <property type="protein sequence ID" value="EAU82292.1"/>
    <property type="molecule type" value="Genomic_DNA"/>
</dbReference>
<proteinExistence type="predicted"/>
<reference evidence="3 4" key="1">
    <citation type="journal article" date="2010" name="Proc. Natl. Acad. Sci. U.S.A.">
        <title>Insights into evolution of multicellular fungi from the assembled chromosomes of the mushroom Coprinopsis cinerea (Coprinus cinereus).</title>
        <authorList>
            <person name="Stajich J.E."/>
            <person name="Wilke S.K."/>
            <person name="Ahren D."/>
            <person name="Au C.H."/>
            <person name="Birren B.W."/>
            <person name="Borodovsky M."/>
            <person name="Burns C."/>
            <person name="Canback B."/>
            <person name="Casselton L.A."/>
            <person name="Cheng C.K."/>
            <person name="Deng J."/>
            <person name="Dietrich F.S."/>
            <person name="Fargo D.C."/>
            <person name="Farman M.L."/>
            <person name="Gathman A.C."/>
            <person name="Goldberg J."/>
            <person name="Guigo R."/>
            <person name="Hoegger P.J."/>
            <person name="Hooker J.B."/>
            <person name="Huggins A."/>
            <person name="James T.Y."/>
            <person name="Kamada T."/>
            <person name="Kilaru S."/>
            <person name="Kodira C."/>
            <person name="Kues U."/>
            <person name="Kupfer D."/>
            <person name="Kwan H.S."/>
            <person name="Lomsadze A."/>
            <person name="Li W."/>
            <person name="Lilly W.W."/>
            <person name="Ma L.J."/>
            <person name="Mackey A.J."/>
            <person name="Manning G."/>
            <person name="Martin F."/>
            <person name="Muraguchi H."/>
            <person name="Natvig D.O."/>
            <person name="Palmerini H."/>
            <person name="Ramesh M.A."/>
            <person name="Rehmeyer C.J."/>
            <person name="Roe B.A."/>
            <person name="Shenoy N."/>
            <person name="Stanke M."/>
            <person name="Ter-Hovhannisyan V."/>
            <person name="Tunlid A."/>
            <person name="Velagapudi R."/>
            <person name="Vision T.J."/>
            <person name="Zeng Q."/>
            <person name="Zolan M.E."/>
            <person name="Pukkila P.J."/>
        </authorList>
    </citation>
    <scope>NUCLEOTIDE SEQUENCE [LARGE SCALE GENOMIC DNA]</scope>
    <source>
        <strain evidence="4">Okayama-7 / 130 / ATCC MYA-4618 / FGSC 9003</strain>
    </source>
</reference>
<accession>A8P897</accession>
<dbReference type="AlphaFoldDB" id="A8P897"/>
<dbReference type="VEuPathDB" id="FungiDB:CC1G_08904"/>
<dbReference type="RefSeq" id="XP_001839525.1">
    <property type="nucleotide sequence ID" value="XM_001839473.1"/>
</dbReference>
<keyword evidence="2" id="KW-0732">Signal</keyword>
<evidence type="ECO:0000313" key="3">
    <source>
        <dbReference type="EMBL" id="EAU82292.1"/>
    </source>
</evidence>
<dbReference type="InParanoid" id="A8P897"/>
<gene>
    <name evidence="3" type="ORF">CC1G_08904</name>
</gene>
<evidence type="ECO:0000313" key="4">
    <source>
        <dbReference type="Proteomes" id="UP000001861"/>
    </source>
</evidence>
<feature type="compositionally biased region" description="Low complexity" evidence="1">
    <location>
        <begin position="117"/>
        <end position="131"/>
    </location>
</feature>
<feature type="signal peptide" evidence="2">
    <location>
        <begin position="1"/>
        <end position="20"/>
    </location>
</feature>
<feature type="chain" id="PRO_5002727611" evidence="2">
    <location>
        <begin position="21"/>
        <end position="231"/>
    </location>
</feature>
<feature type="region of interest" description="Disordered" evidence="1">
    <location>
        <begin position="114"/>
        <end position="133"/>
    </location>
</feature>
<evidence type="ECO:0000256" key="2">
    <source>
        <dbReference type="SAM" id="SignalP"/>
    </source>
</evidence>
<protein>
    <submittedName>
        <fullName evidence="3">Uncharacterized protein</fullName>
    </submittedName>
</protein>
<name>A8P897_COPC7</name>
<sequence>MVHFSTSLALAVMAITPALAAPMAPSRQSENAPSAVRSAAFQNLAEASMDSPSASTNFGVRVAPSNSKRGLEDGIEARFSMQGWGKAGANAFTAVTEAMEIGKTIYDLAKPIPKPLQQQNQGPNTNQGPQPRRFEDGTAIEARQDPGSGRSSRGKALQRAFVTLAGLGGVGLGAASAWKAHEVEKAKEAQQRDYWDGDDDVFVRYSVGQGRQYDMRDLIEYLDLWERELHA</sequence>
<comment type="caution">
    <text evidence="3">The sequence shown here is derived from an EMBL/GenBank/DDBJ whole genome shotgun (WGS) entry which is preliminary data.</text>
</comment>
<dbReference type="KEGG" id="cci:CC1G_08904"/>
<dbReference type="Proteomes" id="UP000001861">
    <property type="component" value="Unassembled WGS sequence"/>
</dbReference>